<evidence type="ECO:0000259" key="1">
    <source>
        <dbReference type="Pfam" id="PF03372"/>
    </source>
</evidence>
<keyword evidence="2" id="KW-0378">Hydrolase</keyword>
<reference evidence="2 3" key="1">
    <citation type="submission" date="2016-10" db="EMBL/GenBank/DDBJ databases">
        <authorList>
            <person name="de Groot N.N."/>
        </authorList>
    </citation>
    <scope>NUCLEOTIDE SEQUENCE [LARGE SCALE GENOMIC DNA]</scope>
    <source>
        <strain evidence="2 3">NP_1H</strain>
    </source>
</reference>
<sequence>MSERTTLADKPLIGPVEAPQLHVMTYNIRRRVAHVNPWSHDYWGRRAPLVRRLLASEHPTILGVQEALPDQLPAILEGLGGHYSSIGRGRNADGGGEQCPIVYDADRLQLLEWDQDALSNTPDTPGSNDWGNLIPRIVVTARFRDRDTRKELTAVNTHLDHMSRKSRQLSAEAIRSLVARTEGAVVVMGDFNTGAASQPYEALTNGEVLADAWDAAQDRLTELWGTFPHYRAPKQGRKRIDWLMVNEGVTVVEMGINTTRYDGAWPSDHTPVQAIITIN</sequence>
<dbReference type="InterPro" id="IPR036691">
    <property type="entry name" value="Endo/exonu/phosph_ase_sf"/>
</dbReference>
<dbReference type="GO" id="GO:0000175">
    <property type="term" value="F:3'-5'-RNA exonuclease activity"/>
    <property type="evidence" value="ECO:0007669"/>
    <property type="project" value="TreeGrafter"/>
</dbReference>
<organism evidence="2 3">
    <name type="scientific">Arthrobacter subterraneus</name>
    <dbReference type="NCBI Taxonomy" id="335973"/>
    <lineage>
        <taxon>Bacteria</taxon>
        <taxon>Bacillati</taxon>
        <taxon>Actinomycetota</taxon>
        <taxon>Actinomycetes</taxon>
        <taxon>Micrococcales</taxon>
        <taxon>Micrococcaceae</taxon>
        <taxon>Arthrobacter</taxon>
    </lineage>
</organism>
<dbReference type="AlphaFoldDB" id="A0A1G8D3U4"/>
<dbReference type="InterPro" id="IPR005135">
    <property type="entry name" value="Endo/exonuclease/phosphatase"/>
</dbReference>
<dbReference type="CDD" id="cd09083">
    <property type="entry name" value="EEP-1"/>
    <property type="match status" value="1"/>
</dbReference>
<accession>A0A1G8D3U4</accession>
<dbReference type="OrthoDB" id="9793162at2"/>
<dbReference type="Proteomes" id="UP000199258">
    <property type="component" value="Unassembled WGS sequence"/>
</dbReference>
<dbReference type="RefSeq" id="WP_090584337.1">
    <property type="nucleotide sequence ID" value="NZ_FNDT01000001.1"/>
</dbReference>
<dbReference type="GO" id="GO:0004519">
    <property type="term" value="F:endonuclease activity"/>
    <property type="evidence" value="ECO:0007669"/>
    <property type="project" value="UniProtKB-KW"/>
</dbReference>
<evidence type="ECO:0000313" key="2">
    <source>
        <dbReference type="EMBL" id="SDH52194.1"/>
    </source>
</evidence>
<proteinExistence type="predicted"/>
<dbReference type="STRING" id="335973.SAMN04488693_101466"/>
<protein>
    <submittedName>
        <fullName evidence="2">Metal-dependent hydrolase, endonuclease/exonuclease/phosphatase family</fullName>
    </submittedName>
</protein>
<dbReference type="PANTHER" id="PTHR12121">
    <property type="entry name" value="CARBON CATABOLITE REPRESSOR PROTEIN 4"/>
    <property type="match status" value="1"/>
</dbReference>
<dbReference type="InterPro" id="IPR050410">
    <property type="entry name" value="CCR4/nocturin_mRNA_transcr"/>
</dbReference>
<dbReference type="EMBL" id="FNDT01000001">
    <property type="protein sequence ID" value="SDH52194.1"/>
    <property type="molecule type" value="Genomic_DNA"/>
</dbReference>
<dbReference type="Gene3D" id="3.60.10.10">
    <property type="entry name" value="Endonuclease/exonuclease/phosphatase"/>
    <property type="match status" value="1"/>
</dbReference>
<dbReference type="Pfam" id="PF03372">
    <property type="entry name" value="Exo_endo_phos"/>
    <property type="match status" value="1"/>
</dbReference>
<dbReference type="PANTHER" id="PTHR12121:SF36">
    <property type="entry name" value="ENDONUCLEASE_EXONUCLEASE_PHOSPHATASE DOMAIN-CONTAINING PROTEIN"/>
    <property type="match status" value="1"/>
</dbReference>
<name>A0A1G8D3U4_9MICC</name>
<dbReference type="SUPFAM" id="SSF56219">
    <property type="entry name" value="DNase I-like"/>
    <property type="match status" value="1"/>
</dbReference>
<keyword evidence="2" id="KW-0255">Endonuclease</keyword>
<keyword evidence="3" id="KW-1185">Reference proteome</keyword>
<keyword evidence="2" id="KW-0540">Nuclease</keyword>
<evidence type="ECO:0000313" key="3">
    <source>
        <dbReference type="Proteomes" id="UP000199258"/>
    </source>
</evidence>
<feature type="domain" description="Endonuclease/exonuclease/phosphatase" evidence="1">
    <location>
        <begin position="24"/>
        <end position="269"/>
    </location>
</feature>
<gene>
    <name evidence="2" type="ORF">SAMN04488693_101466</name>
</gene>
<keyword evidence="2" id="KW-0269">Exonuclease</keyword>